<organism evidence="2 3">
    <name type="scientific">Ameca splendens</name>
    <dbReference type="NCBI Taxonomy" id="208324"/>
    <lineage>
        <taxon>Eukaryota</taxon>
        <taxon>Metazoa</taxon>
        <taxon>Chordata</taxon>
        <taxon>Craniata</taxon>
        <taxon>Vertebrata</taxon>
        <taxon>Euteleostomi</taxon>
        <taxon>Actinopterygii</taxon>
        <taxon>Neopterygii</taxon>
        <taxon>Teleostei</taxon>
        <taxon>Neoteleostei</taxon>
        <taxon>Acanthomorphata</taxon>
        <taxon>Ovalentaria</taxon>
        <taxon>Atherinomorphae</taxon>
        <taxon>Cyprinodontiformes</taxon>
        <taxon>Goodeidae</taxon>
        <taxon>Ameca</taxon>
    </lineage>
</organism>
<keyword evidence="3" id="KW-1185">Reference proteome</keyword>
<accession>A0ABV0XXG2</accession>
<comment type="caution">
    <text evidence="2">The sequence shown here is derived from an EMBL/GenBank/DDBJ whole genome shotgun (WGS) entry which is preliminary data.</text>
</comment>
<feature type="signal peptide" evidence="1">
    <location>
        <begin position="1"/>
        <end position="18"/>
    </location>
</feature>
<gene>
    <name evidence="2" type="ORF">AMECASPLE_038458</name>
</gene>
<name>A0ABV0XXG2_9TELE</name>
<protein>
    <submittedName>
        <fullName evidence="2">Uncharacterized protein</fullName>
    </submittedName>
</protein>
<evidence type="ECO:0000313" key="2">
    <source>
        <dbReference type="EMBL" id="MEQ2286082.1"/>
    </source>
</evidence>
<feature type="chain" id="PRO_5046749627" evidence="1">
    <location>
        <begin position="19"/>
        <end position="126"/>
    </location>
</feature>
<proteinExistence type="predicted"/>
<evidence type="ECO:0000313" key="3">
    <source>
        <dbReference type="Proteomes" id="UP001469553"/>
    </source>
</evidence>
<dbReference type="EMBL" id="JAHRIP010016509">
    <property type="protein sequence ID" value="MEQ2286082.1"/>
    <property type="molecule type" value="Genomic_DNA"/>
</dbReference>
<sequence length="126" mass="13970">MNILLLTASYLQLTCLPALPCCTRSLGQTERVSVTAHSLPNKTQSCSLTHLLLGRPQGGQADSCLSTLQLHIHHLEGNPKEKSPPHLSNLVSVALFTFPWKLYFFLTCTDQQDPDSPMTPLHFPVY</sequence>
<evidence type="ECO:0000256" key="1">
    <source>
        <dbReference type="SAM" id="SignalP"/>
    </source>
</evidence>
<reference evidence="2 3" key="1">
    <citation type="submission" date="2021-06" db="EMBL/GenBank/DDBJ databases">
        <authorList>
            <person name="Palmer J.M."/>
        </authorList>
    </citation>
    <scope>NUCLEOTIDE SEQUENCE [LARGE SCALE GENOMIC DNA]</scope>
    <source>
        <strain evidence="2 3">AS_MEX2019</strain>
        <tissue evidence="2">Muscle</tissue>
    </source>
</reference>
<dbReference type="Proteomes" id="UP001469553">
    <property type="component" value="Unassembled WGS sequence"/>
</dbReference>
<keyword evidence="1" id="KW-0732">Signal</keyword>